<keyword evidence="11" id="KW-1185">Reference proteome</keyword>
<evidence type="ECO:0000256" key="6">
    <source>
        <dbReference type="ARBA" id="ARBA00022692"/>
    </source>
</evidence>
<evidence type="ECO:0000256" key="2">
    <source>
        <dbReference type="ARBA" id="ARBA00022448"/>
    </source>
</evidence>
<keyword evidence="7 9" id="KW-1133">Transmembrane helix</keyword>
<evidence type="ECO:0000256" key="1">
    <source>
        <dbReference type="ARBA" id="ARBA00004651"/>
    </source>
</evidence>
<feature type="transmembrane region" description="Helical" evidence="9">
    <location>
        <begin position="187"/>
        <end position="212"/>
    </location>
</feature>
<keyword evidence="3" id="KW-1003">Cell membrane</keyword>
<accession>A0ABR7DGW9</accession>
<dbReference type="InterPro" id="IPR004700">
    <property type="entry name" value="PTS_IIC_man"/>
</dbReference>
<dbReference type="PROSITE" id="PS51106">
    <property type="entry name" value="PTS_EIIC_TYPE_4"/>
    <property type="match status" value="1"/>
</dbReference>
<proteinExistence type="predicted"/>
<dbReference type="RefSeq" id="WP_186860921.1">
    <property type="nucleotide sequence ID" value="NZ_JACOOO010000042.1"/>
</dbReference>
<evidence type="ECO:0000256" key="7">
    <source>
        <dbReference type="ARBA" id="ARBA00022989"/>
    </source>
</evidence>
<gene>
    <name evidence="10" type="ORF">H8S20_17530</name>
</gene>
<protein>
    <submittedName>
        <fullName evidence="10">PTS sugar transporter subunit IIC</fullName>
    </submittedName>
</protein>
<organism evidence="10 11">
    <name type="scientific">Clostridium hominis</name>
    <dbReference type="NCBI Taxonomy" id="2763036"/>
    <lineage>
        <taxon>Bacteria</taxon>
        <taxon>Bacillati</taxon>
        <taxon>Bacillota</taxon>
        <taxon>Clostridia</taxon>
        <taxon>Eubacteriales</taxon>
        <taxon>Clostridiaceae</taxon>
        <taxon>Clostridium</taxon>
    </lineage>
</organism>
<reference evidence="10 11" key="1">
    <citation type="submission" date="2020-08" db="EMBL/GenBank/DDBJ databases">
        <title>Genome public.</title>
        <authorList>
            <person name="Liu C."/>
            <person name="Sun Q."/>
        </authorList>
    </citation>
    <scope>NUCLEOTIDE SEQUENCE [LARGE SCALE GENOMIC DNA]</scope>
    <source>
        <strain evidence="10 11">NSJ-6</strain>
    </source>
</reference>
<feature type="transmembrane region" description="Helical" evidence="9">
    <location>
        <begin position="102"/>
        <end position="124"/>
    </location>
</feature>
<evidence type="ECO:0000256" key="5">
    <source>
        <dbReference type="ARBA" id="ARBA00022683"/>
    </source>
</evidence>
<evidence type="ECO:0000313" key="11">
    <source>
        <dbReference type="Proteomes" id="UP000596929"/>
    </source>
</evidence>
<feature type="transmembrane region" description="Helical" evidence="9">
    <location>
        <begin position="145"/>
        <end position="167"/>
    </location>
</feature>
<keyword evidence="2" id="KW-0813">Transport</keyword>
<keyword evidence="8 9" id="KW-0472">Membrane</keyword>
<evidence type="ECO:0000313" key="10">
    <source>
        <dbReference type="EMBL" id="MBC5630660.1"/>
    </source>
</evidence>
<evidence type="ECO:0000256" key="3">
    <source>
        <dbReference type="ARBA" id="ARBA00022475"/>
    </source>
</evidence>
<evidence type="ECO:0000256" key="4">
    <source>
        <dbReference type="ARBA" id="ARBA00022597"/>
    </source>
</evidence>
<dbReference type="Pfam" id="PF03609">
    <property type="entry name" value="EII-Sor"/>
    <property type="match status" value="1"/>
</dbReference>
<keyword evidence="5" id="KW-0598">Phosphotransferase system</keyword>
<feature type="transmembrane region" description="Helical" evidence="9">
    <location>
        <begin position="35"/>
        <end position="60"/>
    </location>
</feature>
<comment type="caution">
    <text evidence="10">The sequence shown here is derived from an EMBL/GenBank/DDBJ whole genome shotgun (WGS) entry which is preliminary data.</text>
</comment>
<sequence length="262" mass="27731">MSIIQIILIGLFIYLGSIGSIVGNTIGWYTLGRPLVAAFIVGLIMGDLQTAMIVGIPLQIMYMGNVTPGGAVAWDLSYATYIGVAGALVFGKGMDATQAIGLAVVFAGIGGLVGQLMWNVSYACNLPLNRIAQKYAAQGETKKMYIPNVVFGQLIGFACRFIPAVIVLTSITAASAQADFVTLIPGWITTLLGIFGGMMAALGMGIILSFLLKKRYHIVIFLAGFIAVTYLNLNTMAVAVIAIIVAVLYYTCVNSLSVKKEV</sequence>
<feature type="transmembrane region" description="Helical" evidence="9">
    <location>
        <begin position="219"/>
        <end position="250"/>
    </location>
</feature>
<comment type="subcellular location">
    <subcellularLocation>
        <location evidence="1">Cell membrane</location>
        <topology evidence="1">Multi-pass membrane protein</topology>
    </subcellularLocation>
</comment>
<feature type="transmembrane region" description="Helical" evidence="9">
    <location>
        <begin position="7"/>
        <end position="29"/>
    </location>
</feature>
<keyword evidence="6 9" id="KW-0812">Transmembrane</keyword>
<evidence type="ECO:0000256" key="9">
    <source>
        <dbReference type="SAM" id="Phobius"/>
    </source>
</evidence>
<evidence type="ECO:0000256" key="8">
    <source>
        <dbReference type="ARBA" id="ARBA00023136"/>
    </source>
</evidence>
<feature type="transmembrane region" description="Helical" evidence="9">
    <location>
        <begin position="72"/>
        <end position="90"/>
    </location>
</feature>
<dbReference type="EMBL" id="JACOOO010000042">
    <property type="protein sequence ID" value="MBC5630660.1"/>
    <property type="molecule type" value="Genomic_DNA"/>
</dbReference>
<dbReference type="Proteomes" id="UP000596929">
    <property type="component" value="Unassembled WGS sequence"/>
</dbReference>
<name>A0ABR7DGW9_9CLOT</name>
<keyword evidence="4 10" id="KW-0762">Sugar transport</keyword>